<evidence type="ECO:0000256" key="6">
    <source>
        <dbReference type="ARBA" id="ARBA00022679"/>
    </source>
</evidence>
<evidence type="ECO:0000256" key="4">
    <source>
        <dbReference type="ARBA" id="ARBA00022618"/>
    </source>
</evidence>
<feature type="transmembrane region" description="Helical" evidence="16">
    <location>
        <begin position="304"/>
        <end position="326"/>
    </location>
</feature>
<dbReference type="PROSITE" id="PS00428">
    <property type="entry name" value="FTSW_RODA_SPOVE"/>
    <property type="match status" value="1"/>
</dbReference>
<comment type="pathway">
    <text evidence="2 16">Cell wall biogenesis; peptidoglycan biosynthesis.</text>
</comment>
<dbReference type="AlphaFoldDB" id="A0A1B1YXS1"/>
<evidence type="ECO:0000256" key="12">
    <source>
        <dbReference type="ARBA" id="ARBA00023306"/>
    </source>
</evidence>
<evidence type="ECO:0000256" key="3">
    <source>
        <dbReference type="ARBA" id="ARBA00022475"/>
    </source>
</evidence>
<dbReference type="PANTHER" id="PTHR30474">
    <property type="entry name" value="CELL CYCLE PROTEIN"/>
    <property type="match status" value="1"/>
</dbReference>
<evidence type="ECO:0000256" key="16">
    <source>
        <dbReference type="HAMAP-Rule" id="MF_00913"/>
    </source>
</evidence>
<proteinExistence type="inferred from homology"/>
<dbReference type="GO" id="GO:0008360">
    <property type="term" value="P:regulation of cell shape"/>
    <property type="evidence" value="ECO:0007669"/>
    <property type="project" value="UniProtKB-KW"/>
</dbReference>
<dbReference type="HAMAP" id="MF_00913">
    <property type="entry name" value="PGT_FtsW_proteobact"/>
    <property type="match status" value="1"/>
</dbReference>
<dbReference type="NCBIfam" id="TIGR02614">
    <property type="entry name" value="ftsW"/>
    <property type="match status" value="1"/>
</dbReference>
<evidence type="ECO:0000256" key="8">
    <source>
        <dbReference type="ARBA" id="ARBA00022960"/>
    </source>
</evidence>
<keyword evidence="7 16" id="KW-0812">Transmembrane</keyword>
<keyword evidence="6 16" id="KW-0808">Transferase</keyword>
<dbReference type="InterPro" id="IPR018365">
    <property type="entry name" value="Cell_cycle_FtsW-rel_CS"/>
</dbReference>
<dbReference type="GO" id="GO:0043093">
    <property type="term" value="P:FtsZ-dependent cytokinesis"/>
    <property type="evidence" value="ECO:0007669"/>
    <property type="project" value="UniProtKB-UniRule"/>
</dbReference>
<feature type="transmembrane region" description="Helical" evidence="16">
    <location>
        <begin position="164"/>
        <end position="181"/>
    </location>
</feature>
<keyword evidence="18" id="KW-1185">Reference proteome</keyword>
<dbReference type="InterPro" id="IPR001182">
    <property type="entry name" value="FtsW/RodA"/>
</dbReference>
<evidence type="ECO:0000256" key="9">
    <source>
        <dbReference type="ARBA" id="ARBA00022984"/>
    </source>
</evidence>
<feature type="transmembrane region" description="Helical" evidence="16">
    <location>
        <begin position="271"/>
        <end position="292"/>
    </location>
</feature>
<feature type="transmembrane region" description="Helical" evidence="16">
    <location>
        <begin position="74"/>
        <end position="93"/>
    </location>
</feature>
<evidence type="ECO:0000256" key="1">
    <source>
        <dbReference type="ARBA" id="ARBA00004651"/>
    </source>
</evidence>
<dbReference type="InParanoid" id="A0A1B1YXS1"/>
<evidence type="ECO:0000256" key="5">
    <source>
        <dbReference type="ARBA" id="ARBA00022676"/>
    </source>
</evidence>
<dbReference type="Proteomes" id="UP000092952">
    <property type="component" value="Chromosome"/>
</dbReference>
<dbReference type="GO" id="GO:0005886">
    <property type="term" value="C:plasma membrane"/>
    <property type="evidence" value="ECO:0007669"/>
    <property type="project" value="UniProtKB-SubCell"/>
</dbReference>
<dbReference type="STRING" id="1810504.PG2T_08685"/>
<evidence type="ECO:0000256" key="11">
    <source>
        <dbReference type="ARBA" id="ARBA00023136"/>
    </source>
</evidence>
<evidence type="ECO:0000313" key="17">
    <source>
        <dbReference type="EMBL" id="ANX05565.1"/>
    </source>
</evidence>
<comment type="caution">
    <text evidence="16">Lacks conserved residue(s) required for the propagation of feature annotation.</text>
</comment>
<protein>
    <recommendedName>
        <fullName evidence="16">Probable peptidoglycan glycosyltransferase FtsW</fullName>
        <shortName evidence="16">PGT</shortName>
        <ecNumber evidence="16">2.4.99.28</ecNumber>
    </recommendedName>
    <alternativeName>
        <fullName evidence="16">Cell division protein FtsW</fullName>
    </alternativeName>
    <alternativeName>
        <fullName evidence="16">Cell wall polymerase</fullName>
    </alternativeName>
    <alternativeName>
        <fullName evidence="16">Peptidoglycan polymerase</fullName>
        <shortName evidence="16">PG polymerase</shortName>
    </alternativeName>
</protein>
<evidence type="ECO:0000256" key="14">
    <source>
        <dbReference type="ARBA" id="ARBA00038053"/>
    </source>
</evidence>
<comment type="function">
    <text evidence="16">Peptidoglycan polymerase that is essential for cell division.</text>
</comment>
<dbReference type="FunCoup" id="A0A1B1YXS1">
    <property type="interactions" value="194"/>
</dbReference>
<gene>
    <name evidence="16" type="primary">ftsW</name>
    <name evidence="17" type="ORF">PG2T_08685</name>
</gene>
<keyword evidence="10 16" id="KW-1133">Transmembrane helix</keyword>
<dbReference type="EMBL" id="CP014671">
    <property type="protein sequence ID" value="ANX05565.1"/>
    <property type="molecule type" value="Genomic_DNA"/>
</dbReference>
<dbReference type="GO" id="GO:0032153">
    <property type="term" value="C:cell division site"/>
    <property type="evidence" value="ECO:0007669"/>
    <property type="project" value="UniProtKB-UniRule"/>
</dbReference>
<comment type="subcellular location">
    <subcellularLocation>
        <location evidence="16">Cell inner membrane</location>
        <topology evidence="16">Multi-pass membrane protein</topology>
    </subcellularLocation>
    <subcellularLocation>
        <location evidence="1">Cell membrane</location>
        <topology evidence="1">Multi-pass membrane protein</topology>
    </subcellularLocation>
    <text evidence="16">Localizes to the division septum.</text>
</comment>
<evidence type="ECO:0000256" key="7">
    <source>
        <dbReference type="ARBA" id="ARBA00022692"/>
    </source>
</evidence>
<keyword evidence="8 16" id="KW-0133">Cell shape</keyword>
<name>A0A1B1YXS1_9GAMM</name>
<evidence type="ECO:0000256" key="10">
    <source>
        <dbReference type="ARBA" id="ARBA00022989"/>
    </source>
</evidence>
<accession>A0A1B1YXS1</accession>
<dbReference type="UniPathway" id="UPA00219"/>
<feature type="transmembrane region" description="Helical" evidence="16">
    <location>
        <begin position="44"/>
        <end position="62"/>
    </location>
</feature>
<evidence type="ECO:0000256" key="15">
    <source>
        <dbReference type="ARBA" id="ARBA00049902"/>
    </source>
</evidence>
<feature type="transmembrane region" description="Helical" evidence="16">
    <location>
        <begin position="338"/>
        <end position="359"/>
    </location>
</feature>
<evidence type="ECO:0000256" key="13">
    <source>
        <dbReference type="ARBA" id="ARBA00023316"/>
    </source>
</evidence>
<dbReference type="EC" id="2.4.99.28" evidence="16"/>
<keyword evidence="5 16" id="KW-0328">Glycosyltransferase</keyword>
<comment type="catalytic activity">
    <reaction evidence="15 16">
        <text>[GlcNAc-(1-&gt;4)-Mur2Ac(oyl-L-Ala-gamma-D-Glu-L-Lys-D-Ala-D-Ala)](n)-di-trans,octa-cis-undecaprenyl diphosphate + beta-D-GlcNAc-(1-&gt;4)-Mur2Ac(oyl-L-Ala-gamma-D-Glu-L-Lys-D-Ala-D-Ala)-di-trans,octa-cis-undecaprenyl diphosphate = [GlcNAc-(1-&gt;4)-Mur2Ac(oyl-L-Ala-gamma-D-Glu-L-Lys-D-Ala-D-Ala)](n+1)-di-trans,octa-cis-undecaprenyl diphosphate + di-trans,octa-cis-undecaprenyl diphosphate + H(+)</text>
        <dbReference type="Rhea" id="RHEA:23708"/>
        <dbReference type="Rhea" id="RHEA-COMP:9602"/>
        <dbReference type="Rhea" id="RHEA-COMP:9603"/>
        <dbReference type="ChEBI" id="CHEBI:15378"/>
        <dbReference type="ChEBI" id="CHEBI:58405"/>
        <dbReference type="ChEBI" id="CHEBI:60033"/>
        <dbReference type="ChEBI" id="CHEBI:78435"/>
        <dbReference type="EC" id="2.4.99.28"/>
    </reaction>
</comment>
<comment type="similarity">
    <text evidence="14 16">Belongs to the SEDS family. FtsW subfamily.</text>
</comment>
<keyword evidence="4 16" id="KW-0132">Cell division</keyword>
<dbReference type="GO" id="GO:0015648">
    <property type="term" value="F:lipid-linked peptidoglycan transporter activity"/>
    <property type="evidence" value="ECO:0007669"/>
    <property type="project" value="TreeGrafter"/>
</dbReference>
<evidence type="ECO:0000313" key="18">
    <source>
        <dbReference type="Proteomes" id="UP000092952"/>
    </source>
</evidence>
<dbReference type="GO" id="GO:0071555">
    <property type="term" value="P:cell wall organization"/>
    <property type="evidence" value="ECO:0007669"/>
    <property type="project" value="UniProtKB-KW"/>
</dbReference>
<organism evidence="17 18">
    <name type="scientific">Immundisolibacter cernigliae</name>
    <dbReference type="NCBI Taxonomy" id="1810504"/>
    <lineage>
        <taxon>Bacteria</taxon>
        <taxon>Pseudomonadati</taxon>
        <taxon>Pseudomonadota</taxon>
        <taxon>Gammaproteobacteria</taxon>
        <taxon>Immundisolibacterales</taxon>
        <taxon>Immundisolibacteraceae</taxon>
        <taxon>Immundisolibacter</taxon>
    </lineage>
</organism>
<keyword evidence="9 16" id="KW-0573">Peptidoglycan synthesis</keyword>
<dbReference type="InterPro" id="IPR013437">
    <property type="entry name" value="FtsW"/>
</dbReference>
<dbReference type="GO" id="GO:0009252">
    <property type="term" value="P:peptidoglycan biosynthetic process"/>
    <property type="evidence" value="ECO:0007669"/>
    <property type="project" value="UniProtKB-UniRule"/>
</dbReference>
<keyword evidence="13 16" id="KW-0961">Cell wall biogenesis/degradation</keyword>
<feature type="transmembrane region" description="Helical" evidence="16">
    <location>
        <begin position="186"/>
        <end position="206"/>
    </location>
</feature>
<dbReference type="PANTHER" id="PTHR30474:SF2">
    <property type="entry name" value="PEPTIDOGLYCAN GLYCOSYLTRANSFERASE FTSW-RELATED"/>
    <property type="match status" value="1"/>
</dbReference>
<evidence type="ECO:0000256" key="2">
    <source>
        <dbReference type="ARBA" id="ARBA00004752"/>
    </source>
</evidence>
<keyword evidence="12 16" id="KW-0131">Cell cycle</keyword>
<keyword evidence="3 16" id="KW-1003">Cell membrane</keyword>
<dbReference type="KEGG" id="gbi:PG2T_08685"/>
<keyword evidence="11 16" id="KW-0472">Membrane</keyword>
<dbReference type="Pfam" id="PF01098">
    <property type="entry name" value="FTSW_RODA_SPOVE"/>
    <property type="match status" value="1"/>
</dbReference>
<sequence>MRGPAEWDWALLAVAALLAAVGLVAVYSASITVAARSVGDSEYYLQRQAMYLALGVLGGYFFTQTRLVLWHRLAGFAVLGATVLLVLVLLPGVGIEVNGAARWLGGGGLRLQPSELAKLAFLMFAAARLSEADTPELLRERMLVILVSLGLIGALLLAEPDFGSFVVLAAATGGLLFLYGVRWLYFIALGATGLAALAALAVASPYRLARLTNFLHPWDDPFGAGFQLTQALIAFGRGGWFGVGLGNSVQKLFYLPEAHTDFLLAVLAEELGLFAVLGVIGLFGFLVVRAFAIARRAAANGDGFAALLGYGLGLTIGFQAFVNLGVNMGVLPTKGLTLPLMSYGGTSLVVSCLQIALLLRIDHEQRMRRGVNGAPAMTAQRRGRH</sequence>
<reference evidence="18" key="1">
    <citation type="submission" date="2016-03" db="EMBL/GenBank/DDBJ databases">
        <title>Complete genome sequence of Solimmundus cernigliae, representing a novel lineage of polycyclic aromatic hydrocarbon degraders within the Gammaproteobacteria.</title>
        <authorList>
            <person name="Singleton D.R."/>
            <person name="Dickey A.N."/>
            <person name="Scholl E.H."/>
            <person name="Wright F.A."/>
            <person name="Aitken M.D."/>
        </authorList>
    </citation>
    <scope>NUCLEOTIDE SEQUENCE [LARGE SCALE GENOMIC DNA]</scope>
    <source>
        <strain evidence="18">TR3.2</strain>
    </source>
</reference>
<keyword evidence="16" id="KW-0997">Cell inner membrane</keyword>
<dbReference type="GO" id="GO:0008955">
    <property type="term" value="F:peptidoglycan glycosyltransferase activity"/>
    <property type="evidence" value="ECO:0007669"/>
    <property type="project" value="UniProtKB-UniRule"/>
</dbReference>